<proteinExistence type="predicted"/>
<name>K6WYG8_9ACTN</name>
<sequence length="349" mass="35546">MRRVVVVALAAVMITVVGPAASPAPQARANPISDAACAASNTMFPGMCSIGSAAAGAAKSAVNDAASSGFKGIVKSVLQGTGSAMTLVLTWFVRIPTPEAAQYSAIATIKDLTVRLQLIFMALSIMVGGVRLMLAKRHAVYAAGEEQFHALSRAVIGAWVFGGFLTALSVAVDALSVAWLGSVTDGDAARVIARIVNVEVLTGGTGMATGFLLIVGILGALGAVFQAVVLVVRQAMLILVTAYIPIIGAASGTELGKAAYSRTVRWVLALLLWKLVASGCFVVAFTLAGESDKPSVEEVFYGFILLFLSALMLPMMMKLVSAGLSMSGGSGMQAGMMAAGVVAAGGTVA</sequence>
<keyword evidence="1" id="KW-0472">Membrane</keyword>
<dbReference type="STRING" id="1108045.GORHZ_139_00010"/>
<comment type="caution">
    <text evidence="3">The sequence shown here is derived from an EMBL/GenBank/DDBJ whole genome shotgun (WGS) entry which is preliminary data.</text>
</comment>
<accession>K6WYG8</accession>
<feature type="transmembrane region" description="Helical" evidence="1">
    <location>
        <begin position="299"/>
        <end position="317"/>
    </location>
</feature>
<evidence type="ECO:0000256" key="2">
    <source>
        <dbReference type="SAM" id="SignalP"/>
    </source>
</evidence>
<evidence type="ECO:0000313" key="3">
    <source>
        <dbReference type="EMBL" id="GAB91609.1"/>
    </source>
</evidence>
<evidence type="ECO:0000313" key="4">
    <source>
        <dbReference type="Proteomes" id="UP000008363"/>
    </source>
</evidence>
<protein>
    <submittedName>
        <fullName evidence="3">Uncharacterized protein</fullName>
    </submittedName>
</protein>
<feature type="transmembrane region" description="Helical" evidence="1">
    <location>
        <begin position="266"/>
        <end position="287"/>
    </location>
</feature>
<keyword evidence="1" id="KW-0812">Transmembrane</keyword>
<organism evidence="3 4">
    <name type="scientific">Gordonia rhizosphera NBRC 16068</name>
    <dbReference type="NCBI Taxonomy" id="1108045"/>
    <lineage>
        <taxon>Bacteria</taxon>
        <taxon>Bacillati</taxon>
        <taxon>Actinomycetota</taxon>
        <taxon>Actinomycetes</taxon>
        <taxon>Mycobacteriales</taxon>
        <taxon>Gordoniaceae</taxon>
        <taxon>Gordonia</taxon>
    </lineage>
</organism>
<feature type="non-terminal residue" evidence="3">
    <location>
        <position position="349"/>
    </location>
</feature>
<feature type="transmembrane region" description="Helical" evidence="1">
    <location>
        <begin position="155"/>
        <end position="180"/>
    </location>
</feature>
<reference evidence="3 4" key="1">
    <citation type="submission" date="2012-08" db="EMBL/GenBank/DDBJ databases">
        <title>Whole genome shotgun sequence of Gordonia rhizosphera NBRC 16068.</title>
        <authorList>
            <person name="Takarada H."/>
            <person name="Isaki S."/>
            <person name="Hosoyama A."/>
            <person name="Tsuchikane K."/>
            <person name="Katsumata H."/>
            <person name="Baba S."/>
            <person name="Ohji S."/>
            <person name="Yamazaki S."/>
            <person name="Fujita N."/>
        </authorList>
    </citation>
    <scope>NUCLEOTIDE SEQUENCE [LARGE SCALE GENOMIC DNA]</scope>
    <source>
        <strain evidence="3 4">NBRC 16068</strain>
    </source>
</reference>
<dbReference type="Proteomes" id="UP000008363">
    <property type="component" value="Unassembled WGS sequence"/>
</dbReference>
<gene>
    <name evidence="3" type="ORF">GORHZ_139_00010</name>
</gene>
<evidence type="ECO:0000256" key="1">
    <source>
        <dbReference type="SAM" id="Phobius"/>
    </source>
</evidence>
<feature type="chain" id="PRO_5003896250" evidence="2">
    <location>
        <begin position="30"/>
        <end position="349"/>
    </location>
</feature>
<dbReference type="AlphaFoldDB" id="K6WYG8"/>
<keyword evidence="2" id="KW-0732">Signal</keyword>
<keyword evidence="1" id="KW-1133">Transmembrane helix</keyword>
<feature type="signal peptide" evidence="2">
    <location>
        <begin position="1"/>
        <end position="29"/>
    </location>
</feature>
<feature type="transmembrane region" description="Helical" evidence="1">
    <location>
        <begin position="211"/>
        <end position="232"/>
    </location>
</feature>
<dbReference type="EMBL" id="BAHC01000139">
    <property type="protein sequence ID" value="GAB91609.1"/>
    <property type="molecule type" value="Genomic_DNA"/>
</dbReference>
<dbReference type="eggNOG" id="ENOG5032TCD">
    <property type="taxonomic scope" value="Bacteria"/>
</dbReference>
<keyword evidence="4" id="KW-1185">Reference proteome</keyword>
<feature type="transmembrane region" description="Helical" evidence="1">
    <location>
        <begin position="116"/>
        <end position="134"/>
    </location>
</feature>